<comment type="caution">
    <text evidence="2">The sequence shown here is derived from an EMBL/GenBank/DDBJ whole genome shotgun (WGS) entry which is preliminary data.</text>
</comment>
<name>A0A0F9J1Z6_9ZZZZ</name>
<keyword evidence="1" id="KW-0472">Membrane</keyword>
<keyword evidence="1" id="KW-0812">Transmembrane</keyword>
<feature type="non-terminal residue" evidence="2">
    <location>
        <position position="1"/>
    </location>
</feature>
<proteinExistence type="predicted"/>
<sequence length="37" mass="4138">TEDEVDNLALIIVGMGLLIIGMQTLSEKDKIFLEDLF</sequence>
<feature type="transmembrane region" description="Helical" evidence="1">
    <location>
        <begin position="6"/>
        <end position="25"/>
    </location>
</feature>
<dbReference type="EMBL" id="LAZR01011057">
    <property type="protein sequence ID" value="KKM63674.1"/>
    <property type="molecule type" value="Genomic_DNA"/>
</dbReference>
<keyword evidence="1" id="KW-1133">Transmembrane helix</keyword>
<dbReference type="AlphaFoldDB" id="A0A0F9J1Z6"/>
<protein>
    <submittedName>
        <fullName evidence="2">Uncharacterized protein</fullName>
    </submittedName>
</protein>
<organism evidence="2">
    <name type="scientific">marine sediment metagenome</name>
    <dbReference type="NCBI Taxonomy" id="412755"/>
    <lineage>
        <taxon>unclassified sequences</taxon>
        <taxon>metagenomes</taxon>
        <taxon>ecological metagenomes</taxon>
    </lineage>
</organism>
<evidence type="ECO:0000313" key="2">
    <source>
        <dbReference type="EMBL" id="KKM63674.1"/>
    </source>
</evidence>
<reference evidence="2" key="1">
    <citation type="journal article" date="2015" name="Nature">
        <title>Complex archaea that bridge the gap between prokaryotes and eukaryotes.</title>
        <authorList>
            <person name="Spang A."/>
            <person name="Saw J.H."/>
            <person name="Jorgensen S.L."/>
            <person name="Zaremba-Niedzwiedzka K."/>
            <person name="Martijn J."/>
            <person name="Lind A.E."/>
            <person name="van Eijk R."/>
            <person name="Schleper C."/>
            <person name="Guy L."/>
            <person name="Ettema T.J."/>
        </authorList>
    </citation>
    <scope>NUCLEOTIDE SEQUENCE</scope>
</reference>
<accession>A0A0F9J1Z6</accession>
<gene>
    <name evidence="2" type="ORF">LCGC14_1509180</name>
</gene>
<evidence type="ECO:0000256" key="1">
    <source>
        <dbReference type="SAM" id="Phobius"/>
    </source>
</evidence>